<organism evidence="2 3">
    <name type="scientific">Linum tenue</name>
    <dbReference type="NCBI Taxonomy" id="586396"/>
    <lineage>
        <taxon>Eukaryota</taxon>
        <taxon>Viridiplantae</taxon>
        <taxon>Streptophyta</taxon>
        <taxon>Embryophyta</taxon>
        <taxon>Tracheophyta</taxon>
        <taxon>Spermatophyta</taxon>
        <taxon>Magnoliopsida</taxon>
        <taxon>eudicotyledons</taxon>
        <taxon>Gunneridae</taxon>
        <taxon>Pentapetalae</taxon>
        <taxon>rosids</taxon>
        <taxon>fabids</taxon>
        <taxon>Malpighiales</taxon>
        <taxon>Linaceae</taxon>
        <taxon>Linum</taxon>
    </lineage>
</organism>
<protein>
    <submittedName>
        <fullName evidence="2">Uncharacterized protein</fullName>
    </submittedName>
</protein>
<feature type="non-terminal residue" evidence="2">
    <location>
        <position position="1"/>
    </location>
</feature>
<feature type="compositionally biased region" description="Polar residues" evidence="1">
    <location>
        <begin position="110"/>
        <end position="121"/>
    </location>
</feature>
<accession>A0AAV0JU51</accession>
<gene>
    <name evidence="2" type="ORF">LITE_LOCUS15534</name>
</gene>
<name>A0AAV0JU51_9ROSI</name>
<evidence type="ECO:0000313" key="3">
    <source>
        <dbReference type="Proteomes" id="UP001154282"/>
    </source>
</evidence>
<reference evidence="2" key="1">
    <citation type="submission" date="2022-08" db="EMBL/GenBank/DDBJ databases">
        <authorList>
            <person name="Gutierrez-Valencia J."/>
        </authorList>
    </citation>
    <scope>NUCLEOTIDE SEQUENCE</scope>
</reference>
<dbReference type="EMBL" id="CAMGYJ010000005">
    <property type="protein sequence ID" value="CAI0412393.1"/>
    <property type="molecule type" value="Genomic_DNA"/>
</dbReference>
<evidence type="ECO:0000256" key="1">
    <source>
        <dbReference type="SAM" id="MobiDB-lite"/>
    </source>
</evidence>
<feature type="region of interest" description="Disordered" evidence="1">
    <location>
        <begin position="102"/>
        <end position="121"/>
    </location>
</feature>
<evidence type="ECO:0000313" key="2">
    <source>
        <dbReference type="EMBL" id="CAI0412393.1"/>
    </source>
</evidence>
<sequence length="150" mass="17431">GKDRKSWRKQCEGLVVNLKTKCGNYQVRGFYQPFLHPQKPEIVFFNWLDSYSYGNVVFCCDLRRGELELFTKLEERPEASHFMVFNPRASSWFTPIPEFEKARGNHKSGDQPTSSFNNEQCSIQHGVPTKSLLLTDSNSKDLLNDMSFRK</sequence>
<dbReference type="Proteomes" id="UP001154282">
    <property type="component" value="Unassembled WGS sequence"/>
</dbReference>
<keyword evidence="3" id="KW-1185">Reference proteome</keyword>
<proteinExistence type="predicted"/>
<comment type="caution">
    <text evidence="2">The sequence shown here is derived from an EMBL/GenBank/DDBJ whole genome shotgun (WGS) entry which is preliminary data.</text>
</comment>
<dbReference type="AlphaFoldDB" id="A0AAV0JU51"/>